<evidence type="ECO:0000313" key="3">
    <source>
        <dbReference type="EMBL" id="PPK68301.1"/>
    </source>
</evidence>
<protein>
    <submittedName>
        <fullName evidence="3">Luciferase-like monooxygenase</fullName>
    </submittedName>
</protein>
<keyword evidence="3" id="KW-0503">Monooxygenase</keyword>
<keyword evidence="1" id="KW-0560">Oxidoreductase</keyword>
<evidence type="ECO:0000313" key="4">
    <source>
        <dbReference type="Proteomes" id="UP000239203"/>
    </source>
</evidence>
<gene>
    <name evidence="3" type="ORF">CLV40_10524</name>
</gene>
<dbReference type="InterPro" id="IPR050564">
    <property type="entry name" value="F420-G6PD/mer"/>
</dbReference>
<name>A0A2S6GT57_9PSEU</name>
<dbReference type="EMBL" id="PTIX01000005">
    <property type="protein sequence ID" value="PPK68301.1"/>
    <property type="molecule type" value="Genomic_DNA"/>
</dbReference>
<reference evidence="3 4" key="1">
    <citation type="submission" date="2018-02" db="EMBL/GenBank/DDBJ databases">
        <title>Genomic Encyclopedia of Archaeal and Bacterial Type Strains, Phase II (KMG-II): from individual species to whole genera.</title>
        <authorList>
            <person name="Goeker M."/>
        </authorList>
    </citation>
    <scope>NUCLEOTIDE SEQUENCE [LARGE SCALE GENOMIC DNA]</scope>
    <source>
        <strain evidence="3 4">YU 961-1</strain>
    </source>
</reference>
<dbReference type="AlphaFoldDB" id="A0A2S6GT57"/>
<evidence type="ECO:0000256" key="1">
    <source>
        <dbReference type="ARBA" id="ARBA00023002"/>
    </source>
</evidence>
<organism evidence="3 4">
    <name type="scientific">Actinokineospora auranticolor</name>
    <dbReference type="NCBI Taxonomy" id="155976"/>
    <lineage>
        <taxon>Bacteria</taxon>
        <taxon>Bacillati</taxon>
        <taxon>Actinomycetota</taxon>
        <taxon>Actinomycetes</taxon>
        <taxon>Pseudonocardiales</taxon>
        <taxon>Pseudonocardiaceae</taxon>
        <taxon>Actinokineospora</taxon>
    </lineage>
</organism>
<dbReference type="SUPFAM" id="SSF51679">
    <property type="entry name" value="Bacterial luciferase-like"/>
    <property type="match status" value="1"/>
</dbReference>
<sequence>MPFRGRGGRLTETITVLRALWSGATSHQGRHFTFHDVTPAPKPHTPGGPPIWLAGTGAAAERRVGELADGWLPYLPTVDGYRASLSHVEHAAAQAGRPTPTPALYATAAIDKSEDAAHQRLRTVVEQWYGYPFEAVSTLQAMYAGTLPGLRAWLAPYLEAGVRHVVLRVADPHPRRGLDAVAALLA</sequence>
<accession>A0A2S6GT57</accession>
<dbReference type="GO" id="GO:0016705">
    <property type="term" value="F:oxidoreductase activity, acting on paired donors, with incorporation or reduction of molecular oxygen"/>
    <property type="evidence" value="ECO:0007669"/>
    <property type="project" value="InterPro"/>
</dbReference>
<dbReference type="PANTHER" id="PTHR43244">
    <property type="match status" value="1"/>
</dbReference>
<dbReference type="GO" id="GO:0004497">
    <property type="term" value="F:monooxygenase activity"/>
    <property type="evidence" value="ECO:0007669"/>
    <property type="project" value="UniProtKB-KW"/>
</dbReference>
<dbReference type="Gene3D" id="3.20.20.30">
    <property type="entry name" value="Luciferase-like domain"/>
    <property type="match status" value="1"/>
</dbReference>
<comment type="caution">
    <text evidence="3">The sequence shown here is derived from an EMBL/GenBank/DDBJ whole genome shotgun (WGS) entry which is preliminary data.</text>
</comment>
<dbReference type="InterPro" id="IPR011251">
    <property type="entry name" value="Luciferase-like_dom"/>
</dbReference>
<proteinExistence type="predicted"/>
<dbReference type="Pfam" id="PF00296">
    <property type="entry name" value="Bac_luciferase"/>
    <property type="match status" value="1"/>
</dbReference>
<dbReference type="PANTHER" id="PTHR43244:SF1">
    <property type="entry name" value="5,10-METHYLENETETRAHYDROMETHANOPTERIN REDUCTASE"/>
    <property type="match status" value="1"/>
</dbReference>
<evidence type="ECO:0000259" key="2">
    <source>
        <dbReference type="Pfam" id="PF00296"/>
    </source>
</evidence>
<dbReference type="InterPro" id="IPR036661">
    <property type="entry name" value="Luciferase-like_sf"/>
</dbReference>
<dbReference type="Proteomes" id="UP000239203">
    <property type="component" value="Unassembled WGS sequence"/>
</dbReference>
<keyword evidence="4" id="KW-1185">Reference proteome</keyword>
<feature type="domain" description="Luciferase-like" evidence="2">
    <location>
        <begin position="2"/>
        <end position="132"/>
    </location>
</feature>